<evidence type="ECO:0000313" key="1">
    <source>
        <dbReference type="EMBL" id="ADH65237.1"/>
    </source>
</evidence>
<dbReference type="RefSeq" id="WP_013159735.1">
    <property type="nucleotide sequence ID" value="NC_014213.1"/>
</dbReference>
<dbReference type="Proteomes" id="UP000001916">
    <property type="component" value="Plasmid pMESIL01"/>
</dbReference>
<gene>
    <name evidence="1" type="ORF">Mesil_3428</name>
</gene>
<keyword evidence="2" id="KW-1185">Reference proteome</keyword>
<dbReference type="HOGENOM" id="CLU_1935532_0_0_0"/>
<dbReference type="KEGG" id="msv:Mesil_3428"/>
<organism evidence="1 2">
    <name type="scientific">Allomeiothermus silvanus (strain ATCC 700542 / DSM 9946 / NBRC 106475 / NCIMB 13440 / VI-R2)</name>
    <name type="common">Thermus silvanus</name>
    <dbReference type="NCBI Taxonomy" id="526227"/>
    <lineage>
        <taxon>Bacteria</taxon>
        <taxon>Thermotogati</taxon>
        <taxon>Deinococcota</taxon>
        <taxon>Deinococci</taxon>
        <taxon>Thermales</taxon>
        <taxon>Thermaceae</taxon>
        <taxon>Allomeiothermus</taxon>
    </lineage>
</organism>
<protein>
    <submittedName>
        <fullName evidence="1">Uncharacterized protein</fullName>
    </submittedName>
</protein>
<name>D7BJ81_ALLS1</name>
<geneLocation type="plasmid" evidence="1 2">
    <name>pMESIL01</name>
</geneLocation>
<keyword evidence="1" id="KW-0614">Plasmid</keyword>
<sequence>MAKTFATLEIDGQRVDFWVLEPVLNPRTGRVKRYMRLRRDPSQAERQALPGLARLARRVLDLETSCSRAQLSLVSRVGGMDGGWELTYRCEQGVYRVWLEPADLEGVEVVDIRAESARLRVSRALFPAELASGGDTDELGGTRP</sequence>
<accession>D7BJ81</accession>
<reference evidence="1 2" key="1">
    <citation type="journal article" date="2010" name="Stand. Genomic Sci.">
        <title>Complete genome sequence of Meiothermus silvanus type strain (VI-R2).</title>
        <authorList>
            <person name="Sikorski J."/>
            <person name="Tindall B.J."/>
            <person name="Lowry S."/>
            <person name="Lucas S."/>
            <person name="Nolan M."/>
            <person name="Copeland A."/>
            <person name="Glavina Del Rio T."/>
            <person name="Tice H."/>
            <person name="Cheng J.F."/>
            <person name="Han C."/>
            <person name="Pitluck S."/>
            <person name="Liolios K."/>
            <person name="Ivanova N."/>
            <person name="Mavromatis K."/>
            <person name="Mikhailova N."/>
            <person name="Pati A."/>
            <person name="Goodwin L."/>
            <person name="Chen A."/>
            <person name="Palaniappan K."/>
            <person name="Land M."/>
            <person name="Hauser L."/>
            <person name="Chang Y.J."/>
            <person name="Jeffries C.D."/>
            <person name="Rohde M."/>
            <person name="Goker M."/>
            <person name="Woyke T."/>
            <person name="Bristow J."/>
            <person name="Eisen J.A."/>
            <person name="Markowitz V."/>
            <person name="Hugenholtz P."/>
            <person name="Kyrpides N.C."/>
            <person name="Klenk H.P."/>
            <person name="Lapidus A."/>
        </authorList>
    </citation>
    <scope>NUCLEOTIDE SEQUENCE [LARGE SCALE GENOMIC DNA]</scope>
    <source>
        <strain evidence="2">ATCC 700542 / DSM 9946 / VI-R2</strain>
        <plasmid evidence="2">Plasmid pMESIL01</plasmid>
    </source>
</reference>
<dbReference type="EMBL" id="CP002043">
    <property type="protein sequence ID" value="ADH65237.1"/>
    <property type="molecule type" value="Genomic_DNA"/>
</dbReference>
<proteinExistence type="predicted"/>
<evidence type="ECO:0000313" key="2">
    <source>
        <dbReference type="Proteomes" id="UP000001916"/>
    </source>
</evidence>
<dbReference type="AlphaFoldDB" id="D7BJ81"/>